<name>A0A9D3XIP9_9SAUR</name>
<comment type="caution">
    <text evidence="2">The sequence shown here is derived from an EMBL/GenBank/DDBJ whole genome shotgun (WGS) entry which is preliminary data.</text>
</comment>
<dbReference type="OrthoDB" id="9046767at2759"/>
<accession>A0A9D3XIP9</accession>
<feature type="region of interest" description="Disordered" evidence="1">
    <location>
        <begin position="124"/>
        <end position="169"/>
    </location>
</feature>
<evidence type="ECO:0000313" key="3">
    <source>
        <dbReference type="Proteomes" id="UP000827986"/>
    </source>
</evidence>
<reference evidence="2" key="1">
    <citation type="submission" date="2021-09" db="EMBL/GenBank/DDBJ databases">
        <title>The genome of Mauremys mutica provides insights into the evolution of semi-aquatic lifestyle.</title>
        <authorList>
            <person name="Gong S."/>
            <person name="Gao Y."/>
        </authorList>
    </citation>
    <scope>NUCLEOTIDE SEQUENCE</scope>
    <source>
        <strain evidence="2">MM-2020</strain>
        <tissue evidence="2">Muscle</tissue>
    </source>
</reference>
<feature type="region of interest" description="Disordered" evidence="1">
    <location>
        <begin position="242"/>
        <end position="387"/>
    </location>
</feature>
<proteinExistence type="predicted"/>
<dbReference type="Proteomes" id="UP000827986">
    <property type="component" value="Unassembled WGS sequence"/>
</dbReference>
<organism evidence="2 3">
    <name type="scientific">Mauremys mutica</name>
    <name type="common">yellowpond turtle</name>
    <dbReference type="NCBI Taxonomy" id="74926"/>
    <lineage>
        <taxon>Eukaryota</taxon>
        <taxon>Metazoa</taxon>
        <taxon>Chordata</taxon>
        <taxon>Craniata</taxon>
        <taxon>Vertebrata</taxon>
        <taxon>Euteleostomi</taxon>
        <taxon>Archelosauria</taxon>
        <taxon>Testudinata</taxon>
        <taxon>Testudines</taxon>
        <taxon>Cryptodira</taxon>
        <taxon>Durocryptodira</taxon>
        <taxon>Testudinoidea</taxon>
        <taxon>Geoemydidae</taxon>
        <taxon>Geoemydinae</taxon>
        <taxon>Mauremys</taxon>
    </lineage>
</organism>
<gene>
    <name evidence="2" type="ORF">KIL84_001616</name>
</gene>
<evidence type="ECO:0000313" key="2">
    <source>
        <dbReference type="EMBL" id="KAH1180682.1"/>
    </source>
</evidence>
<sequence>MDVGSQRGGTVSQPSLACDGGSVIPMPPAPGLGRPSEPRGKHPPQQAFLRQKIRLLRKGKGAAGWEPGTARSRLCLEANHESPIQAVRHQAGRAGALGSWQDSVPDAAVSSRLRKLLCFKASAPGRKGHRPPATFSRSAEPFGESPLRWRQRADSPSPGGTGSSPWRSWAASPWRALRGLIAARAKRGAGPGGGQMPAPEAARDGGGETQGDPGEPVVPTCNGPVPEAGGCSVASLGTEVDTGGWGVLPGGQGPDPLPAPSQGEEGQRESAAGKPGWGSHEGVGEGASRPASQGVGGRPAGWVGGNTPEQPLEQGAMTLAPGTLASAASSTEPPVTPTHGELSGHGAQPPAPAWGESSSGREGTSAPPPPGHPRYDPLAPLGAGNSDALGGSEVPCALQAYPLEPPAAGHASLVPASSAQWHRAQDQPAPPTSLALAPTQLGAMDQAEGVAGSGMAHAAGKGGMCQPSEGACLCSPAASLQRAGPGGSPGDAEEQEKRLLYAAAAEIVAAAIDAAGRQVARKQRMTSWAGSEGSPADTAGLQCS</sequence>
<dbReference type="EMBL" id="JAHDVG010000469">
    <property type="protein sequence ID" value="KAH1180682.1"/>
    <property type="molecule type" value="Genomic_DNA"/>
</dbReference>
<dbReference type="AlphaFoldDB" id="A0A9D3XIP9"/>
<feature type="compositionally biased region" description="Gly residues" evidence="1">
    <location>
        <begin position="243"/>
        <end position="253"/>
    </location>
</feature>
<feature type="compositionally biased region" description="Low complexity" evidence="1">
    <location>
        <begin position="155"/>
        <end position="169"/>
    </location>
</feature>
<feature type="compositionally biased region" description="Gly residues" evidence="1">
    <location>
        <begin position="294"/>
        <end position="304"/>
    </location>
</feature>
<feature type="region of interest" description="Disordered" evidence="1">
    <location>
        <begin position="1"/>
        <end position="46"/>
    </location>
</feature>
<feature type="compositionally biased region" description="Gly residues" evidence="1">
    <location>
        <begin position="275"/>
        <end position="285"/>
    </location>
</feature>
<protein>
    <submittedName>
        <fullName evidence="2">Uncharacterized protein</fullName>
    </submittedName>
</protein>
<feature type="region of interest" description="Disordered" evidence="1">
    <location>
        <begin position="410"/>
        <end position="435"/>
    </location>
</feature>
<keyword evidence="3" id="KW-1185">Reference proteome</keyword>
<evidence type="ECO:0000256" key="1">
    <source>
        <dbReference type="SAM" id="MobiDB-lite"/>
    </source>
</evidence>
<feature type="region of interest" description="Disordered" evidence="1">
    <location>
        <begin position="186"/>
        <end position="224"/>
    </location>
</feature>